<evidence type="ECO:0000256" key="5">
    <source>
        <dbReference type="ARBA" id="ARBA00022827"/>
    </source>
</evidence>
<accession>A0A5K8AHS1</accession>
<name>A0A5K8AHS1_9BACT</name>
<dbReference type="Gene3D" id="1.10.540.10">
    <property type="entry name" value="Acyl-CoA dehydrogenase/oxidase, N-terminal domain"/>
    <property type="match status" value="1"/>
</dbReference>
<dbReference type="Gene3D" id="2.40.110.10">
    <property type="entry name" value="Butyryl-CoA Dehydrogenase, subunit A, domain 2"/>
    <property type="match status" value="1"/>
</dbReference>
<comment type="similarity">
    <text evidence="2">Belongs to the acyl-CoA dehydrogenase family.</text>
</comment>
<comment type="cofactor">
    <cofactor evidence="1">
        <name>FAD</name>
        <dbReference type="ChEBI" id="CHEBI:57692"/>
    </cofactor>
</comment>
<reference evidence="9 10" key="1">
    <citation type="submission" date="2019-11" db="EMBL/GenBank/DDBJ databases">
        <title>Comparative genomics of hydrocarbon-degrading Desulfosarcina strains.</title>
        <authorList>
            <person name="Watanabe M."/>
            <person name="Kojima H."/>
            <person name="Fukui M."/>
        </authorList>
    </citation>
    <scope>NUCLEOTIDE SEQUENCE [LARGE SCALE GENOMIC DNA]</scope>
    <source>
        <strain evidence="10">oXyS1</strain>
    </source>
</reference>
<dbReference type="InterPro" id="IPR050741">
    <property type="entry name" value="Acyl-CoA_dehydrogenase"/>
</dbReference>
<keyword evidence="4" id="KW-0285">Flavoprotein</keyword>
<keyword evidence="5" id="KW-0274">FAD</keyword>
<keyword evidence="10" id="KW-1185">Reference proteome</keyword>
<protein>
    <submittedName>
        <fullName evidence="9">Acyl-CoA dehydrogenase</fullName>
    </submittedName>
</protein>
<dbReference type="SUPFAM" id="SSF56645">
    <property type="entry name" value="Acyl-CoA dehydrogenase NM domain-like"/>
    <property type="match status" value="1"/>
</dbReference>
<proteinExistence type="inferred from homology"/>
<keyword evidence="6" id="KW-0560">Oxidoreductase</keyword>
<comment type="subunit">
    <text evidence="3">Homotetramer.</text>
</comment>
<dbReference type="PANTHER" id="PTHR48083">
    <property type="entry name" value="MEDIUM-CHAIN SPECIFIC ACYL-COA DEHYDROGENASE, MITOCHONDRIAL-RELATED"/>
    <property type="match status" value="1"/>
</dbReference>
<dbReference type="EMBL" id="AP021879">
    <property type="protein sequence ID" value="BBO92217.1"/>
    <property type="molecule type" value="Genomic_DNA"/>
</dbReference>
<dbReference type="SUPFAM" id="SSF47203">
    <property type="entry name" value="Acyl-CoA dehydrogenase C-terminal domain-like"/>
    <property type="match status" value="1"/>
</dbReference>
<dbReference type="InterPro" id="IPR009100">
    <property type="entry name" value="AcylCoA_DH/oxidase_NM_dom_sf"/>
</dbReference>
<dbReference type="PROSITE" id="PS00073">
    <property type="entry name" value="ACYL_COA_DH_2"/>
    <property type="match status" value="1"/>
</dbReference>
<dbReference type="InterPro" id="IPR006089">
    <property type="entry name" value="Acyl-CoA_DH_CS"/>
</dbReference>
<organism evidence="9 10">
    <name type="scientific">Desulfosarcina ovata subsp. ovata</name>
    <dbReference type="NCBI Taxonomy" id="2752305"/>
    <lineage>
        <taxon>Bacteria</taxon>
        <taxon>Pseudomonadati</taxon>
        <taxon>Thermodesulfobacteriota</taxon>
        <taxon>Desulfobacteria</taxon>
        <taxon>Desulfobacterales</taxon>
        <taxon>Desulfosarcinaceae</taxon>
        <taxon>Desulfosarcina</taxon>
    </lineage>
</organism>
<dbReference type="Gene3D" id="1.20.140.10">
    <property type="entry name" value="Butyryl-CoA Dehydrogenase, subunit A, domain 3"/>
    <property type="match status" value="1"/>
</dbReference>
<dbReference type="InterPro" id="IPR009075">
    <property type="entry name" value="AcylCo_DH/oxidase_C"/>
</dbReference>
<dbReference type="RefSeq" id="WP_155312993.1">
    <property type="nucleotide sequence ID" value="NZ_AP021879.1"/>
</dbReference>
<feature type="domain" description="Acyl-CoA dehydrogenase/oxidase C-terminal" evidence="7">
    <location>
        <begin position="288"/>
        <end position="432"/>
    </location>
</feature>
<dbReference type="Pfam" id="PF00441">
    <property type="entry name" value="Acyl-CoA_dh_1"/>
    <property type="match status" value="1"/>
</dbReference>
<evidence type="ECO:0000256" key="1">
    <source>
        <dbReference type="ARBA" id="ARBA00001974"/>
    </source>
</evidence>
<sequence length="462" mass="51921">MSKTVGLGYYKMLDPKYKYAKCYCTDEDIAMAVSIREFTNKALMPVRHDFEGGWNKDEKVALQTLHKYYKECVKLGLTASNLPEKFGGLGLSPVVRQMINIELSRAEIGLATMVGKIHWVVSFMMAAKRDDLLEEFAPRIAGEDAWTACTAISEHSGGASIEDPAFDFRTIRTRMEIQGDEVVINGRKIWPGPAGPNDRFESEYLKGHIGYWTIAQRDPRKGAEGVGIIFVPPDAKGFSCTMPFEKMGMTYSDENAELVYDNVRLPKRYVLDLDQPNLGAKIIEGYVIGLGRLAGAARLLGVAEAVFEIALDWTGGREIAGIPVRERSYFASILAEMARKIEVVRNYILSVTWQVTQPNTYGEPWTREMIAKFSTARSFAGDTAEFCTHRAMELMGSYGYVYEGHIEKYMRDYKIVKMWLGGAQRDRLDVAQGFYGPFKWGGMQQWIDEGGLVTEGFGSIKY</sequence>
<dbReference type="PANTHER" id="PTHR48083:SF2">
    <property type="entry name" value="MEDIUM-CHAIN SPECIFIC ACYL-COA DEHYDROGENASE, MITOCHONDRIAL"/>
    <property type="match status" value="1"/>
</dbReference>
<evidence type="ECO:0000313" key="10">
    <source>
        <dbReference type="Proteomes" id="UP000422108"/>
    </source>
</evidence>
<evidence type="ECO:0000313" key="9">
    <source>
        <dbReference type="EMBL" id="BBO92217.1"/>
    </source>
</evidence>
<evidence type="ECO:0000259" key="8">
    <source>
        <dbReference type="Pfam" id="PF02771"/>
    </source>
</evidence>
<dbReference type="InterPro" id="IPR013786">
    <property type="entry name" value="AcylCoA_DH/ox_N"/>
</dbReference>
<dbReference type="GO" id="GO:0050660">
    <property type="term" value="F:flavin adenine dinucleotide binding"/>
    <property type="evidence" value="ECO:0007669"/>
    <property type="project" value="InterPro"/>
</dbReference>
<dbReference type="Proteomes" id="UP000422108">
    <property type="component" value="Chromosome"/>
</dbReference>
<dbReference type="AlphaFoldDB" id="A0A5K8AHS1"/>
<dbReference type="Pfam" id="PF02771">
    <property type="entry name" value="Acyl-CoA_dh_N"/>
    <property type="match status" value="1"/>
</dbReference>
<feature type="domain" description="Acyl-CoA dehydrogenase/oxidase N-terminal" evidence="8">
    <location>
        <begin position="25"/>
        <end position="136"/>
    </location>
</feature>
<dbReference type="GO" id="GO:0033539">
    <property type="term" value="P:fatty acid beta-oxidation using acyl-CoA dehydrogenase"/>
    <property type="evidence" value="ECO:0007669"/>
    <property type="project" value="TreeGrafter"/>
</dbReference>
<dbReference type="GO" id="GO:0003995">
    <property type="term" value="F:acyl-CoA dehydrogenase activity"/>
    <property type="evidence" value="ECO:0007669"/>
    <property type="project" value="InterPro"/>
</dbReference>
<evidence type="ECO:0000256" key="4">
    <source>
        <dbReference type="ARBA" id="ARBA00022630"/>
    </source>
</evidence>
<gene>
    <name evidence="9" type="ORF">DSCOOX_53970</name>
</gene>
<evidence type="ECO:0000256" key="3">
    <source>
        <dbReference type="ARBA" id="ARBA00011881"/>
    </source>
</evidence>
<dbReference type="InterPro" id="IPR037069">
    <property type="entry name" value="AcylCoA_DH/ox_N_sf"/>
</dbReference>
<evidence type="ECO:0000259" key="7">
    <source>
        <dbReference type="Pfam" id="PF00441"/>
    </source>
</evidence>
<dbReference type="InterPro" id="IPR046373">
    <property type="entry name" value="Acyl-CoA_Oxase/DH_mid-dom_sf"/>
</dbReference>
<evidence type="ECO:0000256" key="2">
    <source>
        <dbReference type="ARBA" id="ARBA00009347"/>
    </source>
</evidence>
<dbReference type="GO" id="GO:0005737">
    <property type="term" value="C:cytoplasm"/>
    <property type="evidence" value="ECO:0007669"/>
    <property type="project" value="TreeGrafter"/>
</dbReference>
<evidence type="ECO:0000256" key="6">
    <source>
        <dbReference type="ARBA" id="ARBA00023002"/>
    </source>
</evidence>
<dbReference type="InterPro" id="IPR036250">
    <property type="entry name" value="AcylCo_DH-like_C"/>
</dbReference>